<evidence type="ECO:0000313" key="2">
    <source>
        <dbReference type="Proteomes" id="UP000009183"/>
    </source>
</evidence>
<accession>F6GTG6</accession>
<reference evidence="2" key="1">
    <citation type="journal article" date="2007" name="Nature">
        <title>The grapevine genome sequence suggests ancestral hexaploidization in major angiosperm phyla.</title>
        <authorList>
            <consortium name="The French-Italian Public Consortium for Grapevine Genome Characterization."/>
            <person name="Jaillon O."/>
            <person name="Aury J.-M."/>
            <person name="Noel B."/>
            <person name="Policriti A."/>
            <person name="Clepet C."/>
            <person name="Casagrande A."/>
            <person name="Choisne N."/>
            <person name="Aubourg S."/>
            <person name="Vitulo N."/>
            <person name="Jubin C."/>
            <person name="Vezzi A."/>
            <person name="Legeai F."/>
            <person name="Hugueney P."/>
            <person name="Dasilva C."/>
            <person name="Horner D."/>
            <person name="Mica E."/>
            <person name="Jublot D."/>
            <person name="Poulain J."/>
            <person name="Bruyere C."/>
            <person name="Billault A."/>
            <person name="Segurens B."/>
            <person name="Gouyvenoux M."/>
            <person name="Ugarte E."/>
            <person name="Cattonaro F."/>
            <person name="Anthouard V."/>
            <person name="Vico V."/>
            <person name="Del Fabbro C."/>
            <person name="Alaux M."/>
            <person name="Di Gaspero G."/>
            <person name="Dumas V."/>
            <person name="Felice N."/>
            <person name="Paillard S."/>
            <person name="Juman I."/>
            <person name="Moroldo M."/>
            <person name="Scalabrin S."/>
            <person name="Canaguier A."/>
            <person name="Le Clainche I."/>
            <person name="Malacrida G."/>
            <person name="Durand E."/>
            <person name="Pesole G."/>
            <person name="Laucou V."/>
            <person name="Chatelet P."/>
            <person name="Merdinoglu D."/>
            <person name="Delledonne M."/>
            <person name="Pezzotti M."/>
            <person name="Lecharny A."/>
            <person name="Scarpelli C."/>
            <person name="Artiguenave F."/>
            <person name="Pe M.E."/>
            <person name="Valle G."/>
            <person name="Morgante M."/>
            <person name="Caboche M."/>
            <person name="Adam-Blondon A.-F."/>
            <person name="Weissenbach J."/>
            <person name="Quetier F."/>
            <person name="Wincker P."/>
        </authorList>
    </citation>
    <scope>NUCLEOTIDE SEQUENCE [LARGE SCALE GENOMIC DNA]</scope>
    <source>
        <strain evidence="2">cv. Pinot noir / PN40024</strain>
    </source>
</reference>
<dbReference type="AlphaFoldDB" id="F6GTG6"/>
<keyword evidence="2" id="KW-1185">Reference proteome</keyword>
<dbReference type="Proteomes" id="UP000009183">
    <property type="component" value="Chromosome 17"/>
</dbReference>
<dbReference type="HOGENOM" id="CLU_3352107_0_0_1"/>
<dbReference type="PaxDb" id="29760-VIT_17s0000g04470.t01"/>
<proteinExistence type="predicted"/>
<name>F6GTG6_VITVI</name>
<gene>
    <name evidence="1" type="ordered locus">VIT_17s0000g04470</name>
</gene>
<sequence>MIMDPLLQGRRSALCSSVFRTDSGIWNRKVVSCFFQL</sequence>
<dbReference type="EMBL" id="FN594950">
    <property type="protein sequence ID" value="CCB43175.1"/>
    <property type="molecule type" value="Genomic_DNA"/>
</dbReference>
<dbReference type="InParanoid" id="F6GTG6"/>
<protein>
    <submittedName>
        <fullName evidence="1">Uncharacterized protein</fullName>
    </submittedName>
</protein>
<evidence type="ECO:0000313" key="1">
    <source>
        <dbReference type="EMBL" id="CCB43175.1"/>
    </source>
</evidence>
<organism evidence="1 2">
    <name type="scientific">Vitis vinifera</name>
    <name type="common">Grape</name>
    <dbReference type="NCBI Taxonomy" id="29760"/>
    <lineage>
        <taxon>Eukaryota</taxon>
        <taxon>Viridiplantae</taxon>
        <taxon>Streptophyta</taxon>
        <taxon>Embryophyta</taxon>
        <taxon>Tracheophyta</taxon>
        <taxon>Spermatophyta</taxon>
        <taxon>Magnoliopsida</taxon>
        <taxon>eudicotyledons</taxon>
        <taxon>Gunneridae</taxon>
        <taxon>Pentapetalae</taxon>
        <taxon>rosids</taxon>
        <taxon>Vitales</taxon>
        <taxon>Vitaceae</taxon>
        <taxon>Viteae</taxon>
        <taxon>Vitis</taxon>
    </lineage>
</organism>